<keyword evidence="1" id="KW-0805">Transcription regulation</keyword>
<evidence type="ECO:0000256" key="2">
    <source>
        <dbReference type="ARBA" id="ARBA00023163"/>
    </source>
</evidence>
<dbReference type="GO" id="GO:0043565">
    <property type="term" value="F:sequence-specific DNA binding"/>
    <property type="evidence" value="ECO:0007669"/>
    <property type="project" value="InterPro"/>
</dbReference>
<dbReference type="Proteomes" id="UP000011058">
    <property type="component" value="Chromosome"/>
</dbReference>
<dbReference type="EMBL" id="HE796683">
    <property type="protein sequence ID" value="CCH02542.1"/>
    <property type="molecule type" value="Genomic_DNA"/>
</dbReference>
<dbReference type="InterPro" id="IPR053142">
    <property type="entry name" value="PchR_regulatory_protein"/>
</dbReference>
<dbReference type="STRING" id="1166018.FAES_4543"/>
<dbReference type="SUPFAM" id="SSF46689">
    <property type="entry name" value="Homeodomain-like"/>
    <property type="match status" value="1"/>
</dbReference>
<reference evidence="4 5" key="1">
    <citation type="journal article" date="2012" name="J. Bacteriol.">
        <title>Genome Sequence of Fibrella aestuarina BUZ 2T, a Filamentous Marine Bacterium.</title>
        <authorList>
            <person name="Filippini M."/>
            <person name="Qi W."/>
            <person name="Blom J."/>
            <person name="Goesmann A."/>
            <person name="Smits T.H."/>
            <person name="Bagheri H.C."/>
        </authorList>
    </citation>
    <scope>NUCLEOTIDE SEQUENCE [LARGE SCALE GENOMIC DNA]</scope>
    <source>
        <strain evidence="5">BUZ 2T</strain>
    </source>
</reference>
<dbReference type="KEGG" id="fae:FAES_4543"/>
<dbReference type="GO" id="GO:0003700">
    <property type="term" value="F:DNA-binding transcription factor activity"/>
    <property type="evidence" value="ECO:0007669"/>
    <property type="project" value="InterPro"/>
</dbReference>
<evidence type="ECO:0000313" key="4">
    <source>
        <dbReference type="EMBL" id="CCH02542.1"/>
    </source>
</evidence>
<dbReference type="HOGENOM" id="CLU_955579_0_0_10"/>
<keyword evidence="2" id="KW-0804">Transcription</keyword>
<evidence type="ECO:0000259" key="3">
    <source>
        <dbReference type="PROSITE" id="PS01124"/>
    </source>
</evidence>
<dbReference type="Gene3D" id="1.10.10.60">
    <property type="entry name" value="Homeodomain-like"/>
    <property type="match status" value="2"/>
</dbReference>
<dbReference type="AlphaFoldDB" id="I0KEI9"/>
<dbReference type="PANTHER" id="PTHR47893:SF1">
    <property type="entry name" value="REGULATORY PROTEIN PCHR"/>
    <property type="match status" value="1"/>
</dbReference>
<accession>I0KEI9</accession>
<organism evidence="4 5">
    <name type="scientific">Fibrella aestuarina BUZ 2</name>
    <dbReference type="NCBI Taxonomy" id="1166018"/>
    <lineage>
        <taxon>Bacteria</taxon>
        <taxon>Pseudomonadati</taxon>
        <taxon>Bacteroidota</taxon>
        <taxon>Cytophagia</taxon>
        <taxon>Cytophagales</taxon>
        <taxon>Spirosomataceae</taxon>
        <taxon>Fibrella</taxon>
    </lineage>
</organism>
<feature type="domain" description="HTH araC/xylS-type" evidence="3">
    <location>
        <begin position="197"/>
        <end position="295"/>
    </location>
</feature>
<evidence type="ECO:0000256" key="1">
    <source>
        <dbReference type="ARBA" id="ARBA00023015"/>
    </source>
</evidence>
<sequence length="302" mass="34678">MLLKLPYIDPVDFASALTGEYGFTSQEVWNAHQINLPEVSGVGSLLLFVRKDIHFFRGKWTFKNPTAFLSPDEVGKNNVIDLRISSDGIIDSAALKGQDKFQYDITDVDGMRLFIPERYLPGDRRKIAATLDYFCLNPHVSELFRQLFYIDYEALGNSILVESKMLEFLHLFVDFLKKVDNRVAYGELSQRQLACLKMAKELIDQQTPATVSINELSRKLGINECDLKSGFRKLFGLPIHQYVIKTRLERARELIIHTDTPIQHICDQVGYTNRGHFAQLYLKVYGVTPLNDRQRAIRSVTR</sequence>
<dbReference type="RefSeq" id="WP_015333641.1">
    <property type="nucleotide sequence ID" value="NC_020054.1"/>
</dbReference>
<dbReference type="eggNOG" id="COG2207">
    <property type="taxonomic scope" value="Bacteria"/>
</dbReference>
<dbReference type="InterPro" id="IPR009057">
    <property type="entry name" value="Homeodomain-like_sf"/>
</dbReference>
<keyword evidence="5" id="KW-1185">Reference proteome</keyword>
<dbReference type="OrthoDB" id="799767at2"/>
<dbReference type="SMART" id="SM00342">
    <property type="entry name" value="HTH_ARAC"/>
    <property type="match status" value="1"/>
</dbReference>
<name>I0KEI9_9BACT</name>
<evidence type="ECO:0000313" key="5">
    <source>
        <dbReference type="Proteomes" id="UP000011058"/>
    </source>
</evidence>
<proteinExistence type="predicted"/>
<gene>
    <name evidence="4" type="primary">pcrR</name>
    <name evidence="4" type="ORF">FAES_4543</name>
</gene>
<protein>
    <submittedName>
        <fullName evidence="4">AraC family transcriptional regulator</fullName>
    </submittedName>
</protein>
<dbReference type="InterPro" id="IPR018060">
    <property type="entry name" value="HTH_AraC"/>
</dbReference>
<dbReference type="Pfam" id="PF12833">
    <property type="entry name" value="HTH_18"/>
    <property type="match status" value="1"/>
</dbReference>
<dbReference type="PANTHER" id="PTHR47893">
    <property type="entry name" value="REGULATORY PROTEIN PCHR"/>
    <property type="match status" value="1"/>
</dbReference>
<dbReference type="PROSITE" id="PS01124">
    <property type="entry name" value="HTH_ARAC_FAMILY_2"/>
    <property type="match status" value="1"/>
</dbReference>